<dbReference type="STRING" id="452662.SJA_C1-34690"/>
<dbReference type="RefSeq" id="WP_013041504.1">
    <property type="nucleotide sequence ID" value="NC_014006.1"/>
</dbReference>
<dbReference type="Pfam" id="PF01370">
    <property type="entry name" value="Epimerase"/>
    <property type="match status" value="1"/>
</dbReference>
<gene>
    <name evidence="2" type="ordered locus">SJA_C1-34690</name>
</gene>
<dbReference type="InterPro" id="IPR001509">
    <property type="entry name" value="Epimerase_deHydtase"/>
</dbReference>
<dbReference type="SUPFAM" id="SSF51735">
    <property type="entry name" value="NAD(P)-binding Rossmann-fold domains"/>
    <property type="match status" value="1"/>
</dbReference>
<dbReference type="Proteomes" id="UP000007753">
    <property type="component" value="Chromosome 1"/>
</dbReference>
<dbReference type="InterPro" id="IPR050177">
    <property type="entry name" value="Lipid_A_modif_metabolic_enz"/>
</dbReference>
<protein>
    <submittedName>
        <fullName evidence="2">Putative NAD-dependent epimerase/dehydratase</fullName>
        <ecNumber evidence="2">5.1.3.2</ecNumber>
    </submittedName>
</protein>
<evidence type="ECO:0000313" key="3">
    <source>
        <dbReference type="Proteomes" id="UP000007753"/>
    </source>
</evidence>
<dbReference type="CDD" id="cd08946">
    <property type="entry name" value="SDR_e"/>
    <property type="match status" value="1"/>
</dbReference>
<evidence type="ECO:0000259" key="1">
    <source>
        <dbReference type="Pfam" id="PF01370"/>
    </source>
</evidence>
<feature type="domain" description="NAD-dependent epimerase/dehydratase" evidence="1">
    <location>
        <begin position="10"/>
        <end position="231"/>
    </location>
</feature>
<dbReference type="EMBL" id="AP010803">
    <property type="protein sequence ID" value="BAI98303.1"/>
    <property type="molecule type" value="Genomic_DNA"/>
</dbReference>
<accession>D4Z6S1</accession>
<sequence>MSGVGPLLALTGGSGFVGRAFRPAARRAGWRIRHLGRRPPPDADPADDWAFLDLAAVEDADLSGCAALVHLAAHIPTDHGDPAEAERCWRINALGTLRLVDAAIRADVRRIMQASSANAYAPTGQPPDEQAPLFPGSRGYYLGSKVCQEIYAAERCRGEDVLLQTLRLASVYGPGQRSGALAAMAQAAASGGPIRVRGGGGFGADLIHVDDVARAMMLLLGSENAGAFNVGSGVRTTIAELATLLAERTGAAVVHEGEGEEDWGFPALNIDRLQALGYRPTRLADGLKLWERRGG</sequence>
<dbReference type="GeneID" id="29274956"/>
<keyword evidence="2" id="KW-0413">Isomerase</keyword>
<organism evidence="2 3">
    <name type="scientific">Sphingobium indicum (strain DSM 16413 / CCM 7287 / MTCC 6362 / UT26 / NBRC 101211 / UT26S)</name>
    <name type="common">Sphingobium japonicum</name>
    <dbReference type="NCBI Taxonomy" id="452662"/>
    <lineage>
        <taxon>Bacteria</taxon>
        <taxon>Pseudomonadati</taxon>
        <taxon>Pseudomonadota</taxon>
        <taxon>Alphaproteobacteria</taxon>
        <taxon>Sphingomonadales</taxon>
        <taxon>Sphingomonadaceae</taxon>
        <taxon>Sphingobium</taxon>
    </lineage>
</organism>
<dbReference type="eggNOG" id="COG0451">
    <property type="taxonomic scope" value="Bacteria"/>
</dbReference>
<dbReference type="GO" id="GO:0003978">
    <property type="term" value="F:UDP-glucose 4-epimerase activity"/>
    <property type="evidence" value="ECO:0007669"/>
    <property type="project" value="UniProtKB-EC"/>
</dbReference>
<dbReference type="EC" id="5.1.3.2" evidence="2"/>
<dbReference type="KEGG" id="sjp:SJA_C1-34690"/>
<dbReference type="HOGENOM" id="CLU_882425_0_0_5"/>
<dbReference type="PANTHER" id="PTHR43245">
    <property type="entry name" value="BIFUNCTIONAL POLYMYXIN RESISTANCE PROTEIN ARNA"/>
    <property type="match status" value="1"/>
</dbReference>
<dbReference type="InterPro" id="IPR036291">
    <property type="entry name" value="NAD(P)-bd_dom_sf"/>
</dbReference>
<evidence type="ECO:0000313" key="2">
    <source>
        <dbReference type="EMBL" id="BAI98303.1"/>
    </source>
</evidence>
<dbReference type="Gene3D" id="3.40.50.720">
    <property type="entry name" value="NAD(P)-binding Rossmann-like Domain"/>
    <property type="match status" value="1"/>
</dbReference>
<proteinExistence type="predicted"/>
<dbReference type="PANTHER" id="PTHR43245:SF13">
    <property type="entry name" value="UDP-D-APIOSE_UDP-D-XYLOSE SYNTHASE 2"/>
    <property type="match status" value="1"/>
</dbReference>
<reference evidence="2 3" key="1">
    <citation type="journal article" date="2010" name="J. Bacteriol.">
        <title>Complete genome sequence of the representative gamma-hexachlorocyclohexane-degrading bacterium Sphingobium japonicum UT26.</title>
        <authorList>
            <person name="Nagata Y."/>
            <person name="Ohtsubo Y."/>
            <person name="Endo R."/>
            <person name="Ichikawa N."/>
            <person name="Ankai A."/>
            <person name="Oguchi A."/>
            <person name="Fukui S."/>
            <person name="Fujita N."/>
            <person name="Tsuda M."/>
        </authorList>
    </citation>
    <scope>NUCLEOTIDE SEQUENCE [LARGE SCALE GENOMIC DNA]</scope>
    <source>
        <strain evidence="3">DSM 16413 / CCM 7287 / MTCC 6362 / UT26 / NBRC 101211 / UT26S</strain>
    </source>
</reference>
<dbReference type="AlphaFoldDB" id="D4Z6S1"/>
<name>D4Z6S1_SPHIU</name>
<keyword evidence="3" id="KW-1185">Reference proteome</keyword>